<dbReference type="EMBL" id="CP127294">
    <property type="protein sequence ID" value="WIX77325.1"/>
    <property type="molecule type" value="Genomic_DNA"/>
</dbReference>
<dbReference type="Proteomes" id="UP001236014">
    <property type="component" value="Chromosome"/>
</dbReference>
<name>A0A9Y2IDW6_9PSEU</name>
<proteinExistence type="predicted"/>
<sequence length="74" mass="7834">MRVADAGTKAMAWRAATSQTMVWICHRAAEGGQPMPSGHAEHQWFTVDEPRGEGVGVEGRAGQTEVDLVAGEGV</sequence>
<organism evidence="1 2">
    <name type="scientific">Amycolatopsis carbonis</name>
    <dbReference type="NCBI Taxonomy" id="715471"/>
    <lineage>
        <taxon>Bacteria</taxon>
        <taxon>Bacillati</taxon>
        <taxon>Actinomycetota</taxon>
        <taxon>Actinomycetes</taxon>
        <taxon>Pseudonocardiales</taxon>
        <taxon>Pseudonocardiaceae</taxon>
        <taxon>Amycolatopsis</taxon>
    </lineage>
</organism>
<keyword evidence="2" id="KW-1185">Reference proteome</keyword>
<dbReference type="KEGG" id="acab:QRX50_38935"/>
<evidence type="ECO:0000313" key="1">
    <source>
        <dbReference type="EMBL" id="WIX77325.1"/>
    </source>
</evidence>
<gene>
    <name evidence="1" type="ORF">QRX50_38935</name>
</gene>
<evidence type="ECO:0000313" key="2">
    <source>
        <dbReference type="Proteomes" id="UP001236014"/>
    </source>
</evidence>
<reference evidence="1 2" key="1">
    <citation type="submission" date="2023-06" db="EMBL/GenBank/DDBJ databases">
        <authorList>
            <person name="Oyuntsetseg B."/>
            <person name="Kim S.B."/>
        </authorList>
    </citation>
    <scope>NUCLEOTIDE SEQUENCE [LARGE SCALE GENOMIC DNA]</scope>
    <source>
        <strain evidence="1 2">2-15</strain>
    </source>
</reference>
<accession>A0A9Y2IDW6</accession>
<protein>
    <submittedName>
        <fullName evidence="1">Uncharacterized protein</fullName>
    </submittedName>
</protein>
<dbReference type="AlphaFoldDB" id="A0A9Y2IDW6"/>